<dbReference type="EMBL" id="LT615243">
    <property type="protein sequence ID" value="SCO65891.1"/>
    <property type="molecule type" value="Genomic_DNA"/>
</dbReference>
<dbReference type="eggNOG" id="ENOG502T1J5">
    <property type="taxonomic scope" value="Eukaryota"/>
</dbReference>
<dbReference type="VEuPathDB" id="PlasmoDB:PVPAM_050023800"/>
<dbReference type="Proteomes" id="UP000779233">
    <property type="component" value="Unassembled WGS sequence"/>
</dbReference>
<dbReference type="InterPro" id="IPR019111">
    <property type="entry name" value="PRESA_N"/>
</dbReference>
<feature type="signal peptide" evidence="2">
    <location>
        <begin position="1"/>
        <end position="23"/>
    </location>
</feature>
<dbReference type="VEuPathDB" id="PlasmoDB:PVX_089470"/>
<feature type="domain" description="Plasmodium RESA N-terminal" evidence="3">
    <location>
        <begin position="186"/>
        <end position="310"/>
    </location>
</feature>
<evidence type="ECO:0000256" key="1">
    <source>
        <dbReference type="SAM" id="Phobius"/>
    </source>
</evidence>
<dbReference type="Pfam" id="PF09687">
    <property type="entry name" value="PRESAN"/>
    <property type="match status" value="1"/>
</dbReference>
<dbReference type="VEuPathDB" id="PlasmoDB:PVP01_0516300"/>
<reference evidence="5 6" key="1">
    <citation type="submission" date="2016-07" db="EMBL/GenBank/DDBJ databases">
        <authorList>
            <consortium name="Pathogen Informatics"/>
        </authorList>
    </citation>
    <scope>NUCLEOTIDE SEQUENCE [LARGE SCALE GENOMIC DNA]</scope>
    <source>
        <strain evidence="4">PvW1</strain>
    </source>
</reference>
<keyword evidence="1" id="KW-0472">Membrane</keyword>
<dbReference type="Proteomes" id="UP000196402">
    <property type="component" value="Chromosome 5"/>
</dbReference>
<feature type="chain" id="PRO_5009234024" evidence="2">
    <location>
        <begin position="24"/>
        <end position="324"/>
    </location>
</feature>
<feature type="transmembrane region" description="Helical" evidence="1">
    <location>
        <begin position="199"/>
        <end position="217"/>
    </location>
</feature>
<proteinExistence type="predicted"/>
<accession>A0A1G4GTH7</accession>
<keyword evidence="2" id="KW-0732">Signal</keyword>
<dbReference type="Gene3D" id="6.10.280.180">
    <property type="entry name" value="Plasmodium RESA, N-terminal helical domain"/>
    <property type="match status" value="1"/>
</dbReference>
<dbReference type="AlphaFoldDB" id="A0A1G4GTH7"/>
<keyword evidence="1" id="KW-0812">Transmembrane</keyword>
<evidence type="ECO:0000313" key="6">
    <source>
        <dbReference type="Proteomes" id="UP000196402"/>
    </source>
</evidence>
<organism evidence="5 6">
    <name type="scientific">Plasmodium vivax</name>
    <name type="common">malaria parasite P. vivax</name>
    <dbReference type="NCBI Taxonomy" id="5855"/>
    <lineage>
        <taxon>Eukaryota</taxon>
        <taxon>Sar</taxon>
        <taxon>Alveolata</taxon>
        <taxon>Apicomplexa</taxon>
        <taxon>Aconoidasida</taxon>
        <taxon>Haemosporida</taxon>
        <taxon>Plasmodiidae</taxon>
        <taxon>Plasmodium</taxon>
        <taxon>Plasmodium (Plasmodium)</taxon>
    </lineage>
</organism>
<evidence type="ECO:0000256" key="2">
    <source>
        <dbReference type="SAM" id="SignalP"/>
    </source>
</evidence>
<dbReference type="InterPro" id="IPR044885">
    <property type="entry name" value="PRESA_N_sf"/>
</dbReference>
<gene>
    <name evidence="5" type="ORF">PVT01_050019400</name>
    <name evidence="4" type="ORF">PVW1_050021300</name>
</gene>
<evidence type="ECO:0000259" key="3">
    <source>
        <dbReference type="Pfam" id="PF09687"/>
    </source>
</evidence>
<protein>
    <submittedName>
        <fullName evidence="4">(malaria parasite P. vivax) hypothetical protein</fullName>
    </submittedName>
    <submittedName>
        <fullName evidence="5">RAD protein</fullName>
    </submittedName>
</protein>
<dbReference type="EMBL" id="CAJZCX010000010">
    <property type="protein sequence ID" value="CAG9479806.1"/>
    <property type="molecule type" value="Genomic_DNA"/>
</dbReference>
<feature type="transmembrane region" description="Helical" evidence="1">
    <location>
        <begin position="272"/>
        <end position="293"/>
    </location>
</feature>
<dbReference type="VEuPathDB" id="PlasmoDB:PVW1_050021300"/>
<keyword evidence="1" id="KW-1133">Transmembrane helix</keyword>
<evidence type="ECO:0000313" key="5">
    <source>
        <dbReference type="EMBL" id="SCO65891.1"/>
    </source>
</evidence>
<name>A0A1G4GTH7_PLAVI</name>
<evidence type="ECO:0000313" key="4">
    <source>
        <dbReference type="EMBL" id="CAG9479806.1"/>
    </source>
</evidence>
<sequence length="324" mass="37117">MASLRKRGALGWWVPRLLPLLRALPLNLIEAAKGGASPQLGVTPCGRSLSELSLYLANFNDWRSSSADVNHYVRGDTSDASDVSDVSGSLDGIDYLDVSRDCLDDASIASDEFANCRRNPSSHHLRRGPSVHFNRGEELTSEGDPQECQECRDCRDCQDCREYQFVFSNDGKLPYGCTQENISKRLTDQEIISLTAQHFFYISGREAFLVFFYYIVYLTRTYRRMVNELNDWFRGMALSRGIPNELRNKFWGECKADLIKDLKGLQKVSKTYYHKIVHGQTFVFVVSFHYLLLRCAMMWKRARKVNGSKWADLLRQRVLDYSAG</sequence>